<evidence type="ECO:0000259" key="1">
    <source>
        <dbReference type="Pfam" id="PF13229"/>
    </source>
</evidence>
<dbReference type="InterPro" id="IPR011050">
    <property type="entry name" value="Pectin_lyase_fold/virulence"/>
</dbReference>
<keyword evidence="3" id="KW-1185">Reference proteome</keyword>
<name>A0ABW0QUM2_9BACL</name>
<reference evidence="3" key="1">
    <citation type="journal article" date="2019" name="Int. J. Syst. Evol. Microbiol.">
        <title>The Global Catalogue of Microorganisms (GCM) 10K type strain sequencing project: providing services to taxonomists for standard genome sequencing and annotation.</title>
        <authorList>
            <consortium name="The Broad Institute Genomics Platform"/>
            <consortium name="The Broad Institute Genome Sequencing Center for Infectious Disease"/>
            <person name="Wu L."/>
            <person name="Ma J."/>
        </authorList>
    </citation>
    <scope>NUCLEOTIDE SEQUENCE [LARGE SCALE GENOMIC DNA]</scope>
    <source>
        <strain evidence="3">CGMCC 1.18578</strain>
    </source>
</reference>
<sequence>MLESNAFYVAPYGNDEALGSLYAPFLSVARARDAVRERIAGGMSADVTVYLFGGTYEIESTLQFDDRDAGKDGFRVKYRNVPGEKPLLVGGKVLSGWERHEGAIWKTKLPTGQAFHTMYADNGRVRKARLPATGYYRTGHTERGMEKLGIRFDEGDLPSAARLDDAQAFVWPGEGEWNWFSETKAVREMDRASNLLLFESEATWGIGHGSRYYLQGSLDFLKHPGQYHVDNAAGVVYYWPEQSAEGDMDPNEERIYSPTVTRLIELRGRSGERRLSDFELFGLTLACTDGFREYRMMDANDERAEHREGLIYVDNADQIAITGCKIRDSGSCGIFLDRDAREVKIERNKIDRIGYVGIYASGYAPGEGPFATAEASYTNRGHTISHNRIAHGGELIGHGCGILLFQSGDNEISRNAISDMPRYGISMKGLRYGTMPEKLYGIPVTWDNHYDFLHTRNNRIIGNDISSVMTDSQDGGMIEAWGPGTGNVIHGNRLHHSGIHFSFGFGIYLDDASDGFTVTGNLLDHLYSTGEGKLWMTIFSKGIGNRIAGNLLVDNPQAIAAIGMQEMVGDANKLVVAEGNVVCDSGRYLYYFVNWEEDRLAAANRNLFWRNGEPCRVAGDIPPLRAEAEDELGRGAYDWEAWRSLLGGKFDEETLCADPMFIDAPNGDYRLHSESPVYGLGWKGIDYDRFGPDNADEDE</sequence>
<proteinExistence type="predicted"/>
<dbReference type="InterPro" id="IPR012334">
    <property type="entry name" value="Pectin_lyas_fold"/>
</dbReference>
<dbReference type="PANTHER" id="PTHR36453:SF1">
    <property type="entry name" value="RIGHT HANDED BETA HELIX DOMAIN-CONTAINING PROTEIN"/>
    <property type="match status" value="1"/>
</dbReference>
<dbReference type="PANTHER" id="PTHR36453">
    <property type="entry name" value="SECRETED PROTEIN-RELATED"/>
    <property type="match status" value="1"/>
</dbReference>
<dbReference type="Pfam" id="PF13229">
    <property type="entry name" value="Beta_helix"/>
    <property type="match status" value="1"/>
</dbReference>
<dbReference type="SMART" id="SM00710">
    <property type="entry name" value="PbH1"/>
    <property type="match status" value="6"/>
</dbReference>
<dbReference type="InterPro" id="IPR006626">
    <property type="entry name" value="PbH1"/>
</dbReference>
<dbReference type="Gene3D" id="2.160.20.10">
    <property type="entry name" value="Single-stranded right-handed beta-helix, Pectin lyase-like"/>
    <property type="match status" value="3"/>
</dbReference>
<organism evidence="2 3">
    <name type="scientific">Cohnella yongneupensis</name>
    <dbReference type="NCBI Taxonomy" id="425006"/>
    <lineage>
        <taxon>Bacteria</taxon>
        <taxon>Bacillati</taxon>
        <taxon>Bacillota</taxon>
        <taxon>Bacilli</taxon>
        <taxon>Bacillales</taxon>
        <taxon>Paenibacillaceae</taxon>
        <taxon>Cohnella</taxon>
    </lineage>
</organism>
<evidence type="ECO:0000313" key="2">
    <source>
        <dbReference type="EMBL" id="MFC5528676.1"/>
    </source>
</evidence>
<dbReference type="SUPFAM" id="SSF51126">
    <property type="entry name" value="Pectin lyase-like"/>
    <property type="match status" value="1"/>
</dbReference>
<dbReference type="EMBL" id="JBHSNC010000010">
    <property type="protein sequence ID" value="MFC5528676.1"/>
    <property type="molecule type" value="Genomic_DNA"/>
</dbReference>
<feature type="domain" description="Right handed beta helix" evidence="1">
    <location>
        <begin position="311"/>
        <end position="522"/>
    </location>
</feature>
<dbReference type="Proteomes" id="UP001596108">
    <property type="component" value="Unassembled WGS sequence"/>
</dbReference>
<dbReference type="RefSeq" id="WP_378110523.1">
    <property type="nucleotide sequence ID" value="NZ_JBHSNC010000010.1"/>
</dbReference>
<dbReference type="InterPro" id="IPR039448">
    <property type="entry name" value="Beta_helix"/>
</dbReference>
<comment type="caution">
    <text evidence="2">The sequence shown here is derived from an EMBL/GenBank/DDBJ whole genome shotgun (WGS) entry which is preliminary data.</text>
</comment>
<gene>
    <name evidence="2" type="ORF">ACFPQ4_04310</name>
</gene>
<evidence type="ECO:0000313" key="3">
    <source>
        <dbReference type="Proteomes" id="UP001596108"/>
    </source>
</evidence>
<protein>
    <submittedName>
        <fullName evidence="2">Right-handed parallel beta-helix repeat-containing protein</fullName>
    </submittedName>
</protein>
<accession>A0ABW0QUM2</accession>